<keyword evidence="2" id="KW-1185">Reference proteome</keyword>
<reference evidence="1 2" key="1">
    <citation type="journal article" date="2018" name="Nat. Ecol. Evol.">
        <title>Pezizomycetes genomes reveal the molecular basis of ectomycorrhizal truffle lifestyle.</title>
        <authorList>
            <person name="Murat C."/>
            <person name="Payen T."/>
            <person name="Noel B."/>
            <person name="Kuo A."/>
            <person name="Morin E."/>
            <person name="Chen J."/>
            <person name="Kohler A."/>
            <person name="Krizsan K."/>
            <person name="Balestrini R."/>
            <person name="Da Silva C."/>
            <person name="Montanini B."/>
            <person name="Hainaut M."/>
            <person name="Levati E."/>
            <person name="Barry K.W."/>
            <person name="Belfiori B."/>
            <person name="Cichocki N."/>
            <person name="Clum A."/>
            <person name="Dockter R.B."/>
            <person name="Fauchery L."/>
            <person name="Guy J."/>
            <person name="Iotti M."/>
            <person name="Le Tacon F."/>
            <person name="Lindquist E.A."/>
            <person name="Lipzen A."/>
            <person name="Malagnac F."/>
            <person name="Mello A."/>
            <person name="Molinier V."/>
            <person name="Miyauchi S."/>
            <person name="Poulain J."/>
            <person name="Riccioni C."/>
            <person name="Rubini A."/>
            <person name="Sitrit Y."/>
            <person name="Splivallo R."/>
            <person name="Traeger S."/>
            <person name="Wang M."/>
            <person name="Zifcakova L."/>
            <person name="Wipf D."/>
            <person name="Zambonelli A."/>
            <person name="Paolocci F."/>
            <person name="Nowrousian M."/>
            <person name="Ottonello S."/>
            <person name="Baldrian P."/>
            <person name="Spatafora J.W."/>
            <person name="Henrissat B."/>
            <person name="Nagy L.G."/>
            <person name="Aury J.M."/>
            <person name="Wincker P."/>
            <person name="Grigoriev I.V."/>
            <person name="Bonfante P."/>
            <person name="Martin F.M."/>
        </authorList>
    </citation>
    <scope>NUCLEOTIDE SEQUENCE [LARGE SCALE GENOMIC DNA]</scope>
    <source>
        <strain evidence="1 2">ATCC MYA-4762</strain>
    </source>
</reference>
<dbReference type="EMBL" id="ML121552">
    <property type="protein sequence ID" value="RPB22337.1"/>
    <property type="molecule type" value="Genomic_DNA"/>
</dbReference>
<gene>
    <name evidence="1" type="ORF">L211DRAFT_788766</name>
</gene>
<evidence type="ECO:0008006" key="3">
    <source>
        <dbReference type="Google" id="ProtNLM"/>
    </source>
</evidence>
<dbReference type="AlphaFoldDB" id="A0A3N4LHI9"/>
<dbReference type="InParanoid" id="A0A3N4LHI9"/>
<dbReference type="OrthoDB" id="5275938at2759"/>
<organism evidence="1 2">
    <name type="scientific">Terfezia boudieri ATCC MYA-4762</name>
    <dbReference type="NCBI Taxonomy" id="1051890"/>
    <lineage>
        <taxon>Eukaryota</taxon>
        <taxon>Fungi</taxon>
        <taxon>Dikarya</taxon>
        <taxon>Ascomycota</taxon>
        <taxon>Pezizomycotina</taxon>
        <taxon>Pezizomycetes</taxon>
        <taxon>Pezizales</taxon>
        <taxon>Pezizaceae</taxon>
        <taxon>Terfezia</taxon>
    </lineage>
</organism>
<evidence type="ECO:0000313" key="1">
    <source>
        <dbReference type="EMBL" id="RPB22337.1"/>
    </source>
</evidence>
<accession>A0A3N4LHI9</accession>
<dbReference type="Proteomes" id="UP000267821">
    <property type="component" value="Unassembled WGS sequence"/>
</dbReference>
<proteinExistence type="predicted"/>
<protein>
    <recommendedName>
        <fullName evidence="3">BTB domain-containing protein</fullName>
    </recommendedName>
</protein>
<evidence type="ECO:0000313" key="2">
    <source>
        <dbReference type="Proteomes" id="UP000267821"/>
    </source>
</evidence>
<dbReference type="STRING" id="1051890.A0A3N4LHI9"/>
<feature type="non-terminal residue" evidence="1">
    <location>
        <position position="1"/>
    </location>
</feature>
<name>A0A3N4LHI9_9PEZI</name>
<sequence length="102" mass="11509">RFQVNSSVLCLASPVFRVMLGPGSSFEEAADLAANNRNPTKPLTNPLEDDANALAVILRILHLQYNWLPSINGAIDKEKLYNMAIICDKYDMQKALGYWFHR</sequence>